<sequence length="374" mass="43108">MYADGFGVKTQTFITQDVTYLTKKNELTFVCIEQNNTVNIPHVNVQKIDYKTTIFKKIQSKFIPYTNFKNKHFKTTINSIINKIKPDVIHCQFGIEALRLIDNLDQNTSIPLVIQFRGYDASRLLNHPAYVKRLQEVLSKPHNYAIFVSESLRKNLNKYHINTQNSMILHSGIDVNKFVPNPSIAKSDIFTFLQISSLKSKKGHTYTIKAFAQFLKKQSSKKYKLQLTGDGDEKKALKKLVTSLGIDNFVEFVGFVDHQKAKELLEKAHVFVHHSITPKDGDEEGIPNALMEAMAMELPVISTYHAGIPELITNEINGYLVKEKDINSYAQRMEDILSWGRTPKNRVRIKEKFEINYHIEKLESFYRSISLPKY</sequence>
<dbReference type="AlphaFoldDB" id="A0A6S6T1S8"/>
<accession>A0A6S6T1S8</accession>
<dbReference type="Pfam" id="PF00534">
    <property type="entry name" value="Glycos_transf_1"/>
    <property type="match status" value="1"/>
</dbReference>
<dbReference type="PANTHER" id="PTHR12526">
    <property type="entry name" value="GLYCOSYLTRANSFERASE"/>
    <property type="match status" value="1"/>
</dbReference>
<reference evidence="2" key="1">
    <citation type="submission" date="2020-01" db="EMBL/GenBank/DDBJ databases">
        <authorList>
            <person name="Meier V. D."/>
            <person name="Meier V D."/>
        </authorList>
    </citation>
    <scope>NUCLEOTIDE SEQUENCE</scope>
    <source>
        <strain evidence="2">HLG_WM_MAG_01</strain>
    </source>
</reference>
<organism evidence="2">
    <name type="scientific">uncultured Sulfurovum sp</name>
    <dbReference type="NCBI Taxonomy" id="269237"/>
    <lineage>
        <taxon>Bacteria</taxon>
        <taxon>Pseudomonadati</taxon>
        <taxon>Campylobacterota</taxon>
        <taxon>Epsilonproteobacteria</taxon>
        <taxon>Campylobacterales</taxon>
        <taxon>Sulfurovaceae</taxon>
        <taxon>Sulfurovum</taxon>
        <taxon>environmental samples</taxon>
    </lineage>
</organism>
<dbReference type="Gene3D" id="3.40.50.2000">
    <property type="entry name" value="Glycogen Phosphorylase B"/>
    <property type="match status" value="2"/>
</dbReference>
<feature type="domain" description="Glycosyl transferase family 1" evidence="1">
    <location>
        <begin position="187"/>
        <end position="346"/>
    </location>
</feature>
<dbReference type="GO" id="GO:0016757">
    <property type="term" value="F:glycosyltransferase activity"/>
    <property type="evidence" value="ECO:0007669"/>
    <property type="project" value="InterPro"/>
</dbReference>
<proteinExistence type="predicted"/>
<name>A0A6S6T1S8_9BACT</name>
<dbReference type="InterPro" id="IPR001296">
    <property type="entry name" value="Glyco_trans_1"/>
</dbReference>
<dbReference type="SUPFAM" id="SSF53756">
    <property type="entry name" value="UDP-Glycosyltransferase/glycogen phosphorylase"/>
    <property type="match status" value="1"/>
</dbReference>
<gene>
    <name evidence="2" type="ORF">HELGO_WM303</name>
</gene>
<evidence type="ECO:0000313" key="2">
    <source>
        <dbReference type="EMBL" id="CAA6812592.1"/>
    </source>
</evidence>
<evidence type="ECO:0000259" key="1">
    <source>
        <dbReference type="Pfam" id="PF00534"/>
    </source>
</evidence>
<dbReference type="PANTHER" id="PTHR12526:SF630">
    <property type="entry name" value="GLYCOSYLTRANSFERASE"/>
    <property type="match status" value="1"/>
</dbReference>
<dbReference type="EMBL" id="CACVAS010000058">
    <property type="protein sequence ID" value="CAA6812592.1"/>
    <property type="molecule type" value="Genomic_DNA"/>
</dbReference>
<protein>
    <recommendedName>
        <fullName evidence="1">Glycosyl transferase family 1 domain-containing protein</fullName>
    </recommendedName>
</protein>